<dbReference type="SUPFAM" id="SSF55729">
    <property type="entry name" value="Acyl-CoA N-acyltransferases (Nat)"/>
    <property type="match status" value="1"/>
</dbReference>
<dbReference type="PROSITE" id="PS51186">
    <property type="entry name" value="GNAT"/>
    <property type="match status" value="1"/>
</dbReference>
<protein>
    <submittedName>
        <fullName evidence="5">Ribosomal-protein-alanine N-acetyltransferase</fullName>
    </submittedName>
</protein>
<reference evidence="5 6" key="1">
    <citation type="submission" date="2018-03" db="EMBL/GenBank/DDBJ databases">
        <title>Genomic Encyclopedia of Archaeal and Bacterial Type Strains, Phase II (KMG-II): from individual species to whole genera.</title>
        <authorList>
            <person name="Goeker M."/>
        </authorList>
    </citation>
    <scope>NUCLEOTIDE SEQUENCE [LARGE SCALE GENOMIC DNA]</scope>
    <source>
        <strain evidence="5 6">DSM 100214</strain>
    </source>
</reference>
<evidence type="ECO:0000256" key="2">
    <source>
        <dbReference type="ARBA" id="ARBA00023315"/>
    </source>
</evidence>
<dbReference type="InterPro" id="IPR051531">
    <property type="entry name" value="N-acetyltransferase"/>
</dbReference>
<feature type="domain" description="N-acetyltransferase" evidence="4">
    <location>
        <begin position="15"/>
        <end position="171"/>
    </location>
</feature>
<dbReference type="AlphaFoldDB" id="A0A2V3PW55"/>
<dbReference type="PANTHER" id="PTHR43792:SF8">
    <property type="entry name" value="[RIBOSOMAL PROTEIN US5]-ALANINE N-ACETYLTRANSFERASE"/>
    <property type="match status" value="1"/>
</dbReference>
<comment type="similarity">
    <text evidence="3">Belongs to the acetyltransferase family. RimJ subfamily.</text>
</comment>
<dbReference type="InterPro" id="IPR016181">
    <property type="entry name" value="Acyl_CoA_acyltransferase"/>
</dbReference>
<dbReference type="GO" id="GO:0016747">
    <property type="term" value="F:acyltransferase activity, transferring groups other than amino-acyl groups"/>
    <property type="evidence" value="ECO:0007669"/>
    <property type="project" value="InterPro"/>
</dbReference>
<dbReference type="Pfam" id="PF13302">
    <property type="entry name" value="Acetyltransf_3"/>
    <property type="match status" value="1"/>
</dbReference>
<evidence type="ECO:0000256" key="3">
    <source>
        <dbReference type="ARBA" id="ARBA00038502"/>
    </source>
</evidence>
<sequence>MLTHCGTQTIESENLVLRRFSHYDNEDMLNYWISDPNIQFMYSEPIYTTKEEVKKLLTNYINSYPLDSYYRWAIIEKSTQICIGQIAFFLVDNKNHFGEIEYCIGSKFQRKGYAAEAVRNIMSYGFEEINFHKIQVCHKENNIASQGVIKKVGFKYEGTLRDYFYMDDKYISRLYYSLLENEWNITSEYKVRTEQHHFRTSEENSQQKE</sequence>
<evidence type="ECO:0000313" key="6">
    <source>
        <dbReference type="Proteomes" id="UP000247973"/>
    </source>
</evidence>
<organism evidence="5 6">
    <name type="scientific">Dysgonomonas alginatilytica</name>
    <dbReference type="NCBI Taxonomy" id="1605892"/>
    <lineage>
        <taxon>Bacteria</taxon>
        <taxon>Pseudomonadati</taxon>
        <taxon>Bacteroidota</taxon>
        <taxon>Bacteroidia</taxon>
        <taxon>Bacteroidales</taxon>
        <taxon>Dysgonomonadaceae</taxon>
        <taxon>Dysgonomonas</taxon>
    </lineage>
</organism>
<keyword evidence="2" id="KW-0012">Acyltransferase</keyword>
<dbReference type="EMBL" id="QICL01000010">
    <property type="protein sequence ID" value="PXV64395.1"/>
    <property type="molecule type" value="Genomic_DNA"/>
</dbReference>
<keyword evidence="6" id="KW-1185">Reference proteome</keyword>
<evidence type="ECO:0000313" key="5">
    <source>
        <dbReference type="EMBL" id="PXV64395.1"/>
    </source>
</evidence>
<dbReference type="OrthoDB" id="9788916at2"/>
<keyword evidence="1 5" id="KW-0808">Transferase</keyword>
<dbReference type="Gene3D" id="3.40.630.30">
    <property type="match status" value="1"/>
</dbReference>
<dbReference type="PANTHER" id="PTHR43792">
    <property type="entry name" value="GNAT FAMILY, PUTATIVE (AFU_ORTHOLOGUE AFUA_3G00765)-RELATED-RELATED"/>
    <property type="match status" value="1"/>
</dbReference>
<dbReference type="InterPro" id="IPR000182">
    <property type="entry name" value="GNAT_dom"/>
</dbReference>
<name>A0A2V3PW55_9BACT</name>
<dbReference type="Proteomes" id="UP000247973">
    <property type="component" value="Unassembled WGS sequence"/>
</dbReference>
<dbReference type="RefSeq" id="WP_110310517.1">
    <property type="nucleotide sequence ID" value="NZ_QICL01000010.1"/>
</dbReference>
<evidence type="ECO:0000259" key="4">
    <source>
        <dbReference type="PROSITE" id="PS51186"/>
    </source>
</evidence>
<proteinExistence type="inferred from homology"/>
<evidence type="ECO:0000256" key="1">
    <source>
        <dbReference type="ARBA" id="ARBA00022679"/>
    </source>
</evidence>
<gene>
    <name evidence="5" type="ORF">CLV62_11038</name>
</gene>
<comment type="caution">
    <text evidence="5">The sequence shown here is derived from an EMBL/GenBank/DDBJ whole genome shotgun (WGS) entry which is preliminary data.</text>
</comment>
<accession>A0A2V3PW55</accession>